<proteinExistence type="predicted"/>
<dbReference type="GeneID" id="66099327"/>
<evidence type="ECO:0000313" key="1">
    <source>
        <dbReference type="EMBL" id="KAG7447752.1"/>
    </source>
</evidence>
<gene>
    <name evidence="1" type="ORF">BT62DRAFT_1004515</name>
</gene>
<sequence>MGVGYSSPGMLVLKIPWANFNKVPEDVGIPVLQPELLSPAAGFHNSFSFIQLVFGTLSMDGDLKDPSFTITQDPLRWYGASDLILMLWVPAWILCVSPKTTDVMFSHVHLCSSLTIFKTRLLDGQHAFLSRRYPSFSDASLTSSTLGKFKQVSPATSDNQPVFVKASLSNPDNVIMLSIRTNVVDNTAREALLKGHGFSHSVAFPYPIDGAKIKLRIARKSHYIEVKSFAIRAFIRQLTYIYFLHVSAPVSNQKVLDSLSFNYGSVPMLKRIVCIVNEDTNLPEIVIILRHVRLDLASHTVVIDCFVLPFTKALYWTLPVLDRNPVLTIKTHSAEIKLWKQMLPAITECCRTWSHVDNCEYLTRGIPASLEEFETPLCSCGWPWH</sequence>
<comment type="caution">
    <text evidence="1">The sequence shown here is derived from an EMBL/GenBank/DDBJ whole genome shotgun (WGS) entry which is preliminary data.</text>
</comment>
<keyword evidence="2" id="KW-1185">Reference proteome</keyword>
<evidence type="ECO:0000313" key="2">
    <source>
        <dbReference type="Proteomes" id="UP000812287"/>
    </source>
</evidence>
<dbReference type="OrthoDB" id="432970at2759"/>
<dbReference type="AlphaFoldDB" id="A0A9P7VVR2"/>
<dbReference type="EMBL" id="MU250531">
    <property type="protein sequence ID" value="KAG7447752.1"/>
    <property type="molecule type" value="Genomic_DNA"/>
</dbReference>
<name>A0A9P7VVR2_9AGAR</name>
<organism evidence="1 2">
    <name type="scientific">Guyanagaster necrorhizus</name>
    <dbReference type="NCBI Taxonomy" id="856835"/>
    <lineage>
        <taxon>Eukaryota</taxon>
        <taxon>Fungi</taxon>
        <taxon>Dikarya</taxon>
        <taxon>Basidiomycota</taxon>
        <taxon>Agaricomycotina</taxon>
        <taxon>Agaricomycetes</taxon>
        <taxon>Agaricomycetidae</taxon>
        <taxon>Agaricales</taxon>
        <taxon>Marasmiineae</taxon>
        <taxon>Physalacriaceae</taxon>
        <taxon>Guyanagaster</taxon>
    </lineage>
</organism>
<dbReference type="Proteomes" id="UP000812287">
    <property type="component" value="Unassembled WGS sequence"/>
</dbReference>
<accession>A0A9P7VVR2</accession>
<reference evidence="1" key="1">
    <citation type="submission" date="2020-11" db="EMBL/GenBank/DDBJ databases">
        <title>Adaptations for nitrogen fixation in a non-lichenized fungal sporocarp promotes dispersal by wood-feeding termites.</title>
        <authorList>
            <consortium name="DOE Joint Genome Institute"/>
            <person name="Koch R.A."/>
            <person name="Yoon G."/>
            <person name="Arayal U."/>
            <person name="Lail K."/>
            <person name="Amirebrahimi M."/>
            <person name="Labutti K."/>
            <person name="Lipzen A."/>
            <person name="Riley R."/>
            <person name="Barry K."/>
            <person name="Henrissat B."/>
            <person name="Grigoriev I.V."/>
            <person name="Herr J.R."/>
            <person name="Aime M.C."/>
        </authorList>
    </citation>
    <scope>NUCLEOTIDE SEQUENCE</scope>
    <source>
        <strain evidence="1">MCA 3950</strain>
    </source>
</reference>
<dbReference type="RefSeq" id="XP_043041252.1">
    <property type="nucleotide sequence ID" value="XM_043177040.1"/>
</dbReference>
<protein>
    <submittedName>
        <fullName evidence="1">Uncharacterized protein</fullName>
    </submittedName>
</protein>